<name>A0AAI9T8B3_PENTH</name>
<feature type="domain" description="HAT C-terminal dimerisation" evidence="6">
    <location>
        <begin position="520"/>
        <end position="583"/>
    </location>
</feature>
<dbReference type="PANTHER" id="PTHR46481:SF10">
    <property type="entry name" value="ZINC FINGER BED DOMAIN-CONTAINING PROTEIN 39"/>
    <property type="match status" value="1"/>
</dbReference>
<comment type="caution">
    <text evidence="7">The sequence shown here is derived from an EMBL/GenBank/DDBJ whole genome shotgun (WGS) entry which is preliminary data.</text>
</comment>
<keyword evidence="5" id="KW-0539">Nucleus</keyword>
<keyword evidence="2" id="KW-0479">Metal-binding</keyword>
<dbReference type="PANTHER" id="PTHR46481">
    <property type="entry name" value="ZINC FINGER BED DOMAIN-CONTAINING PROTEIN 4"/>
    <property type="match status" value="1"/>
</dbReference>
<dbReference type="Proteomes" id="UP001227192">
    <property type="component" value="Unassembled WGS sequence"/>
</dbReference>
<evidence type="ECO:0000313" key="8">
    <source>
        <dbReference type="Proteomes" id="UP001227192"/>
    </source>
</evidence>
<evidence type="ECO:0000256" key="4">
    <source>
        <dbReference type="ARBA" id="ARBA00022833"/>
    </source>
</evidence>
<dbReference type="InterPro" id="IPR008906">
    <property type="entry name" value="HATC_C_dom"/>
</dbReference>
<proteinExistence type="predicted"/>
<comment type="subcellular location">
    <subcellularLocation>
        <location evidence="1">Nucleus</location>
    </subcellularLocation>
</comment>
<dbReference type="GO" id="GO:0005634">
    <property type="term" value="C:nucleus"/>
    <property type="evidence" value="ECO:0007669"/>
    <property type="project" value="UniProtKB-SubCell"/>
</dbReference>
<evidence type="ECO:0000256" key="1">
    <source>
        <dbReference type="ARBA" id="ARBA00004123"/>
    </source>
</evidence>
<evidence type="ECO:0000256" key="2">
    <source>
        <dbReference type="ARBA" id="ARBA00022723"/>
    </source>
</evidence>
<dbReference type="Pfam" id="PF05699">
    <property type="entry name" value="Dimer_Tnp_hAT"/>
    <property type="match status" value="1"/>
</dbReference>
<evidence type="ECO:0000256" key="5">
    <source>
        <dbReference type="ARBA" id="ARBA00023242"/>
    </source>
</evidence>
<accession>A0AAI9T8B3</accession>
<dbReference type="GO" id="GO:0046983">
    <property type="term" value="F:protein dimerization activity"/>
    <property type="evidence" value="ECO:0007669"/>
    <property type="project" value="InterPro"/>
</dbReference>
<dbReference type="SUPFAM" id="SSF53098">
    <property type="entry name" value="Ribonuclease H-like"/>
    <property type="match status" value="1"/>
</dbReference>
<dbReference type="GO" id="GO:0008270">
    <property type="term" value="F:zinc ion binding"/>
    <property type="evidence" value="ECO:0007669"/>
    <property type="project" value="UniProtKB-KW"/>
</dbReference>
<reference evidence="7" key="2">
    <citation type="journal article" date="2016" name="Fungal Biol.">
        <title>Ochratoxin A production by Penicillium thymicola.</title>
        <authorList>
            <person name="Nguyen H.D.T."/>
            <person name="McMullin D.R."/>
            <person name="Ponomareva E."/>
            <person name="Riley R."/>
            <person name="Pomraning K.R."/>
            <person name="Baker S.E."/>
            <person name="Seifert K.A."/>
        </authorList>
    </citation>
    <scope>NUCLEOTIDE SEQUENCE</scope>
    <source>
        <strain evidence="7">DAOM 180753</strain>
    </source>
</reference>
<reference evidence="7" key="1">
    <citation type="submission" date="2015-06" db="EMBL/GenBank/DDBJ databases">
        <authorList>
            <person name="Nguyen H."/>
        </authorList>
    </citation>
    <scope>NUCLEOTIDE SEQUENCE</scope>
    <source>
        <strain evidence="7">DAOM 180753</strain>
    </source>
</reference>
<evidence type="ECO:0000313" key="7">
    <source>
        <dbReference type="EMBL" id="KAJ9482154.1"/>
    </source>
</evidence>
<protein>
    <recommendedName>
        <fullName evidence="6">HAT C-terminal dimerisation domain-containing protein</fullName>
    </recommendedName>
</protein>
<dbReference type="AlphaFoldDB" id="A0AAI9T8B3"/>
<evidence type="ECO:0000256" key="3">
    <source>
        <dbReference type="ARBA" id="ARBA00022771"/>
    </source>
</evidence>
<keyword evidence="8" id="KW-1185">Reference proteome</keyword>
<evidence type="ECO:0000259" key="6">
    <source>
        <dbReference type="Pfam" id="PF05699"/>
    </source>
</evidence>
<keyword evidence="3" id="KW-0863">Zinc-finger</keyword>
<dbReference type="InterPro" id="IPR052035">
    <property type="entry name" value="ZnF_BED_domain_contain"/>
</dbReference>
<organism evidence="7 8">
    <name type="scientific">Penicillium thymicola</name>
    <dbReference type="NCBI Taxonomy" id="293382"/>
    <lineage>
        <taxon>Eukaryota</taxon>
        <taxon>Fungi</taxon>
        <taxon>Dikarya</taxon>
        <taxon>Ascomycota</taxon>
        <taxon>Pezizomycotina</taxon>
        <taxon>Eurotiomycetes</taxon>
        <taxon>Eurotiomycetidae</taxon>
        <taxon>Eurotiales</taxon>
        <taxon>Aspergillaceae</taxon>
        <taxon>Penicillium</taxon>
    </lineage>
</organism>
<keyword evidence="4" id="KW-0862">Zinc</keyword>
<dbReference type="InterPro" id="IPR012337">
    <property type="entry name" value="RNaseH-like_sf"/>
</dbReference>
<dbReference type="EMBL" id="LACB01000608">
    <property type="protein sequence ID" value="KAJ9482154.1"/>
    <property type="molecule type" value="Genomic_DNA"/>
</dbReference>
<gene>
    <name evidence="7" type="ORF">VN97_g11287</name>
</gene>
<sequence length="592" mass="67340">MNHSDWVDWWLEADYGSKNKIAWESQHGSASETWEQFEQVAHTGTGSPKVMCKRRNAILEHPYTTKKDANGRVGGHGTTTITRHLQTSACQKATSGRQQRDGITRFLQTADNGQPFSQDAWNDDVQFITINRLPFQLVENAAFRRLILRLASALSLLTIPSADTIRRQLSARVKERQQDTLRMLPEHTKVSVALDCWTSPFGQAFMAITGYFIDVDWIYREELLGFKPLYGTHSGANLSAVLIKTLTGHRIQDRIFVLTTDNASNNKTLVASLQQSLLQQTLASGFNVIRIPCLAHVIRLSLNQLLDRLKAVPKNEHAETQWACRQMTLAKVNAQNRGISQTLQRMRDLTIFIRASPQRRETFLKLQLPALGLMLIYNLLFEHIERSKIQLPRKRVVWKKEMLTSLEASHSKLSEYYEQTDHMRGHIYAVCTMLSPDSRFQFFLSDDWADTKELRDQYRVAFREALVPIQERLTSASASAQGPYGPISGSTPRSYLHKNHNLVRTQKSHSKVTPGLVVDELTQYLDGNVTDSELLSFWRDNQFRFPAIAALARDVLAIPATGAGVERLFNTARDVCHYRRMRDLLKGFGSTA</sequence>